<reference evidence="10 11" key="1">
    <citation type="submission" date="2019-07" db="EMBL/GenBank/DDBJ databases">
        <title>Whole genome shotgun sequence of Deinococcus cellulosilyticus NBRC 106333.</title>
        <authorList>
            <person name="Hosoyama A."/>
            <person name="Uohara A."/>
            <person name="Ohji S."/>
            <person name="Ichikawa N."/>
        </authorList>
    </citation>
    <scope>NUCLEOTIDE SEQUENCE [LARGE SCALE GENOMIC DNA]</scope>
    <source>
        <strain evidence="10 11">NBRC 106333</strain>
    </source>
</reference>
<dbReference type="GO" id="GO:0009307">
    <property type="term" value="P:DNA restriction-modification system"/>
    <property type="evidence" value="ECO:0007669"/>
    <property type="project" value="UniProtKB-KW"/>
</dbReference>
<dbReference type="OrthoDB" id="9814572at2"/>
<dbReference type="PANTHER" id="PTHR42998:SF1">
    <property type="entry name" value="TYPE I RESTRICTION ENZYME HINDI METHYLASE SUBUNIT"/>
    <property type="match status" value="1"/>
</dbReference>
<gene>
    <name evidence="10" type="primary">hsdM-1</name>
    <name evidence="10" type="ORF">DC3_52590</name>
</gene>
<dbReference type="EC" id="2.1.1.72" evidence="2"/>
<accession>A0A511N9W3</accession>
<dbReference type="SUPFAM" id="SSF53335">
    <property type="entry name" value="S-adenosyl-L-methionine-dependent methyltransferases"/>
    <property type="match status" value="1"/>
</dbReference>
<keyword evidence="4 10" id="KW-0808">Transferase</keyword>
<dbReference type="RefSeq" id="WP_146890512.1">
    <property type="nucleotide sequence ID" value="NZ_BJXB01000039.1"/>
</dbReference>
<keyword evidence="3 10" id="KW-0489">Methyltransferase</keyword>
<dbReference type="InterPro" id="IPR002052">
    <property type="entry name" value="DNA_methylase_N6_adenine_CS"/>
</dbReference>
<dbReference type="GO" id="GO:0032259">
    <property type="term" value="P:methylation"/>
    <property type="evidence" value="ECO:0007669"/>
    <property type="project" value="UniProtKB-KW"/>
</dbReference>
<dbReference type="GO" id="GO:0003677">
    <property type="term" value="F:DNA binding"/>
    <property type="evidence" value="ECO:0007669"/>
    <property type="project" value="InterPro"/>
</dbReference>
<comment type="caution">
    <text evidence="10">The sequence shown here is derived from an EMBL/GenBank/DDBJ whole genome shotgun (WGS) entry which is preliminary data.</text>
</comment>
<dbReference type="PROSITE" id="PS00092">
    <property type="entry name" value="N6_MTASE"/>
    <property type="match status" value="1"/>
</dbReference>
<evidence type="ECO:0000259" key="8">
    <source>
        <dbReference type="Pfam" id="PF02384"/>
    </source>
</evidence>
<dbReference type="Pfam" id="PF12161">
    <property type="entry name" value="HsdM_N"/>
    <property type="match status" value="1"/>
</dbReference>
<dbReference type="AlphaFoldDB" id="A0A511N9W3"/>
<evidence type="ECO:0000256" key="6">
    <source>
        <dbReference type="ARBA" id="ARBA00022747"/>
    </source>
</evidence>
<comment type="catalytic activity">
    <reaction evidence="7">
        <text>a 2'-deoxyadenosine in DNA + S-adenosyl-L-methionine = an N(6)-methyl-2'-deoxyadenosine in DNA + S-adenosyl-L-homocysteine + H(+)</text>
        <dbReference type="Rhea" id="RHEA:15197"/>
        <dbReference type="Rhea" id="RHEA-COMP:12418"/>
        <dbReference type="Rhea" id="RHEA-COMP:12419"/>
        <dbReference type="ChEBI" id="CHEBI:15378"/>
        <dbReference type="ChEBI" id="CHEBI:57856"/>
        <dbReference type="ChEBI" id="CHEBI:59789"/>
        <dbReference type="ChEBI" id="CHEBI:90615"/>
        <dbReference type="ChEBI" id="CHEBI:90616"/>
        <dbReference type="EC" id="2.1.1.72"/>
    </reaction>
</comment>
<evidence type="ECO:0000256" key="4">
    <source>
        <dbReference type="ARBA" id="ARBA00022679"/>
    </source>
</evidence>
<evidence type="ECO:0000256" key="7">
    <source>
        <dbReference type="ARBA" id="ARBA00047942"/>
    </source>
</evidence>
<keyword evidence="6" id="KW-0680">Restriction system</keyword>
<protein>
    <recommendedName>
        <fullName evidence="2">site-specific DNA-methyltransferase (adenine-specific)</fullName>
        <ecNumber evidence="2">2.1.1.72</ecNumber>
    </recommendedName>
</protein>
<evidence type="ECO:0000313" key="11">
    <source>
        <dbReference type="Proteomes" id="UP000321306"/>
    </source>
</evidence>
<evidence type="ECO:0000259" key="9">
    <source>
        <dbReference type="Pfam" id="PF12161"/>
    </source>
</evidence>
<dbReference type="Gene3D" id="1.20.1260.30">
    <property type="match status" value="1"/>
</dbReference>
<dbReference type="InterPro" id="IPR038333">
    <property type="entry name" value="T1MK-like_N_sf"/>
</dbReference>
<evidence type="ECO:0000256" key="5">
    <source>
        <dbReference type="ARBA" id="ARBA00022691"/>
    </source>
</evidence>
<dbReference type="InterPro" id="IPR022749">
    <property type="entry name" value="D12N6_MeTrfase_N"/>
</dbReference>
<dbReference type="InterPro" id="IPR003356">
    <property type="entry name" value="DNA_methylase_A-5"/>
</dbReference>
<comment type="similarity">
    <text evidence="1">Belongs to the N(4)/N(6)-methyltransferase family.</text>
</comment>
<keyword evidence="5" id="KW-0949">S-adenosyl-L-methionine</keyword>
<dbReference type="InterPro" id="IPR052916">
    <property type="entry name" value="Type-I_RE_MTase_Subunit"/>
</dbReference>
<dbReference type="GO" id="GO:0009007">
    <property type="term" value="F:site-specific DNA-methyltransferase (adenine-specific) activity"/>
    <property type="evidence" value="ECO:0007669"/>
    <property type="project" value="UniProtKB-EC"/>
</dbReference>
<proteinExistence type="inferred from homology"/>
<dbReference type="GO" id="GO:0008170">
    <property type="term" value="F:N-methyltransferase activity"/>
    <property type="evidence" value="ECO:0007669"/>
    <property type="project" value="InterPro"/>
</dbReference>
<evidence type="ECO:0000256" key="2">
    <source>
        <dbReference type="ARBA" id="ARBA00011900"/>
    </source>
</evidence>
<dbReference type="PANTHER" id="PTHR42998">
    <property type="entry name" value="TYPE I RESTRICTION ENZYME HINDVIIP M PROTEIN-RELATED"/>
    <property type="match status" value="1"/>
</dbReference>
<sequence length="517" mass="58047">MPPRKKQQTSTTDLDFRAVLWQSADKLRNNMDAAEYKHVVLGLIFLKYVSDAFEEHHNLLVEKQSEGYDPEDRDEYTSEGVFWVPAEARWSHLQANAKNPNIGTIIDDAMDLIEKENARLKGVLPKIFARPDLDKTRLGELVDLIGTIGLGDKESRKQDILGRVYEYFLSKFASAEGRLGGEFFTPQPIVRLLVNMLAPYRGRVYDPACGSGGMFVQSEKFVEEHGGRLGDISVYGQESNPTTWRLAQMNLAIRGIEGNLGQRAADTFHSDLHPDLKADYILANPPFNISDWGGEKLKDDVRWKYGTPPAGNANYAWIQHMIHHLAPTGTAGFVLANGSMSSNQSGEGDIRKNLIEADLVECIVALPGQLFFTTQIPVCLWFVTRNKKRKGETLFIDARKLGEMETRVLRVLTDGDIKRISDTYHAWKGITPHGETAPEPYQDVPGFCKSANLTEIQGHGYVLTPGRYVGAEEVEDDDEPFEDKMRHLTAQLKAQFEESAQLEQVIRENLKGLGYGF</sequence>
<evidence type="ECO:0000256" key="1">
    <source>
        <dbReference type="ARBA" id="ARBA00006594"/>
    </source>
</evidence>
<dbReference type="InterPro" id="IPR029063">
    <property type="entry name" value="SAM-dependent_MTases_sf"/>
</dbReference>
<evidence type="ECO:0000313" key="10">
    <source>
        <dbReference type="EMBL" id="GEM49624.1"/>
    </source>
</evidence>
<organism evidence="10 11">
    <name type="scientific">Deinococcus cellulosilyticus (strain DSM 18568 / NBRC 106333 / KACC 11606 / 5516J-15)</name>
    <dbReference type="NCBI Taxonomy" id="1223518"/>
    <lineage>
        <taxon>Bacteria</taxon>
        <taxon>Thermotogati</taxon>
        <taxon>Deinococcota</taxon>
        <taxon>Deinococci</taxon>
        <taxon>Deinococcales</taxon>
        <taxon>Deinococcaceae</taxon>
        <taxon>Deinococcus</taxon>
    </lineage>
</organism>
<feature type="domain" description="DNA methylase adenine-specific" evidence="8">
    <location>
        <begin position="157"/>
        <end position="477"/>
    </location>
</feature>
<dbReference type="Proteomes" id="UP000321306">
    <property type="component" value="Unassembled WGS sequence"/>
</dbReference>
<dbReference type="PRINTS" id="PR00507">
    <property type="entry name" value="N12N6MTFRASE"/>
</dbReference>
<dbReference type="EMBL" id="BJXB01000039">
    <property type="protein sequence ID" value="GEM49624.1"/>
    <property type="molecule type" value="Genomic_DNA"/>
</dbReference>
<name>A0A511N9W3_DEIC1</name>
<keyword evidence="11" id="KW-1185">Reference proteome</keyword>
<feature type="domain" description="N6 adenine-specific DNA methyltransferase N-terminal" evidence="9">
    <location>
        <begin position="18"/>
        <end position="145"/>
    </location>
</feature>
<dbReference type="Gene3D" id="3.40.50.150">
    <property type="entry name" value="Vaccinia Virus protein VP39"/>
    <property type="match status" value="1"/>
</dbReference>
<dbReference type="Pfam" id="PF02384">
    <property type="entry name" value="N6_Mtase"/>
    <property type="match status" value="1"/>
</dbReference>
<evidence type="ECO:0000256" key="3">
    <source>
        <dbReference type="ARBA" id="ARBA00022603"/>
    </source>
</evidence>